<feature type="domain" description="ABC transporter" evidence="14">
    <location>
        <begin position="1"/>
        <end position="435"/>
    </location>
</feature>
<dbReference type="SMART" id="SM00382">
    <property type="entry name" value="AAA"/>
    <property type="match status" value="2"/>
</dbReference>
<evidence type="ECO:0000256" key="12">
    <source>
        <dbReference type="ARBA" id="ARBA00039316"/>
    </source>
</evidence>
<dbReference type="SUPFAM" id="SSF52540">
    <property type="entry name" value="P-loop containing nucleoside triphosphate hydrolases"/>
    <property type="match status" value="2"/>
</dbReference>
<evidence type="ECO:0000256" key="3">
    <source>
        <dbReference type="ARBA" id="ARBA00022737"/>
    </source>
</evidence>
<dbReference type="PANTHER" id="PTHR43152:SF3">
    <property type="entry name" value="UVRABC SYSTEM PROTEIN A"/>
    <property type="match status" value="1"/>
</dbReference>
<organism evidence="15 16">
    <name type="scientific">Saccharomonospora cyanea NA-134</name>
    <dbReference type="NCBI Taxonomy" id="882082"/>
    <lineage>
        <taxon>Bacteria</taxon>
        <taxon>Bacillati</taxon>
        <taxon>Actinomycetota</taxon>
        <taxon>Actinomycetes</taxon>
        <taxon>Pseudonocardiales</taxon>
        <taxon>Pseudonocardiaceae</taxon>
        <taxon>Saccharomonospora</taxon>
    </lineage>
</organism>
<protein>
    <recommendedName>
        <fullName evidence="12">UvrABC system protein A</fullName>
    </recommendedName>
    <alternativeName>
        <fullName evidence="13">Excinuclease ABC subunit A</fullName>
    </alternativeName>
</protein>
<evidence type="ECO:0000256" key="10">
    <source>
        <dbReference type="ARBA" id="ARBA00023204"/>
    </source>
</evidence>
<keyword evidence="2" id="KW-0963">Cytoplasm</keyword>
<keyword evidence="5" id="KW-0227">DNA damage</keyword>
<gene>
    <name evidence="15" type="ORF">SaccyDRAFT_3009</name>
</gene>
<keyword evidence="10" id="KW-0234">DNA repair</keyword>
<name>H5XJT5_9PSEU</name>
<dbReference type="OrthoDB" id="9809851at2"/>
<sequence>MSDVRIRLIGARQHNLKNLDLTIPRRAITAFTGVSGSGKTSLVFDTIAAEAQRQLNETFPAFVRHRLPSYGRPAVDLVENLSPVVVIDQRRLGGNARSTVGTITDSYTLLRLLFSRVGEPWVGESTLFSFNDPTGMCPRCSGLGRIVTADTDRFVDLDRSLEEGAILLPGFGATRGQEKYWYRQYADTGLFPLSTPLREWSPEQRAALIHGGEAVRRLGRPVPKDYEGLAEHFTRIYLHAEGEVSARKQAVVDAFTRSAVCPDCHGERLNEVARSVRVAGRTISECTTMEIGDLVDVVRAVEDPTAGPVVESLVERLEALVGIGLGYLSLARPTNTLSGGESQRIKMVRHLTSSLTEMLYVFDEPSVGLHPRDIDRLTQLLRRLRDKGNTVLVVEHDLDVVAIADHVIDLGPAAGTGGGEVVYSGPVSGLGQADTPTGRVFGRGLTLRAGSRTPIGSLPVRGATRNNLRGVDVDLPTGVLTAVTGVAGSGKSSLVDVVLEQHPDCVVVDQSAVPANRRSSLATYCGLAGTLRGVFARAHGVSPSLFSPNSEGACPECRGLGVIFTDLAFLEGVTSVCATCRGGRFTEDVLKYTVDGRSIADVLDLTVDRARVVLDAAALRPTLEALADVGLGYLRLGQPLSTLSGGECQRLKLATELRRDGRRGLYVLDEPTTGLHPADVGRLVTIFDRLVDAGNTVVVVEHNLDLVARADWVIDLGPGAGHHGGQVVFTGPPSRLLDDPRSVTAEYLRRSLRR</sequence>
<dbReference type="PROSITE" id="PS50893">
    <property type="entry name" value="ABC_TRANSPORTER_2"/>
    <property type="match status" value="2"/>
</dbReference>
<keyword evidence="16" id="KW-1185">Reference proteome</keyword>
<comment type="similarity">
    <text evidence="11">Belongs to the ABC transporter superfamily. UvrA family.</text>
</comment>
<dbReference type="GO" id="GO:0005524">
    <property type="term" value="F:ATP binding"/>
    <property type="evidence" value="ECO:0007669"/>
    <property type="project" value="UniProtKB-KW"/>
</dbReference>
<comment type="subcellular location">
    <subcellularLocation>
        <location evidence="1">Cytoplasm</location>
    </subcellularLocation>
</comment>
<keyword evidence="9" id="KW-0238">DNA-binding</keyword>
<dbReference type="InterPro" id="IPR027417">
    <property type="entry name" value="P-loop_NTPase"/>
</dbReference>
<dbReference type="Gene3D" id="1.20.1580.10">
    <property type="entry name" value="ABC transporter ATPase like domain"/>
    <property type="match status" value="2"/>
</dbReference>
<dbReference type="InterPro" id="IPR003593">
    <property type="entry name" value="AAA+_ATPase"/>
</dbReference>
<evidence type="ECO:0000313" key="15">
    <source>
        <dbReference type="EMBL" id="EHR61850.1"/>
    </source>
</evidence>
<proteinExistence type="inferred from homology"/>
<evidence type="ECO:0000256" key="1">
    <source>
        <dbReference type="ARBA" id="ARBA00004496"/>
    </source>
</evidence>
<dbReference type="eggNOG" id="COG0178">
    <property type="taxonomic scope" value="Bacteria"/>
</dbReference>
<dbReference type="Proteomes" id="UP000002791">
    <property type="component" value="Chromosome"/>
</dbReference>
<evidence type="ECO:0000256" key="6">
    <source>
        <dbReference type="ARBA" id="ARBA00022769"/>
    </source>
</evidence>
<dbReference type="RefSeq" id="WP_005457231.1">
    <property type="nucleotide sequence ID" value="NZ_CM001440.1"/>
</dbReference>
<dbReference type="PANTHER" id="PTHR43152">
    <property type="entry name" value="UVRABC SYSTEM PROTEIN A"/>
    <property type="match status" value="1"/>
</dbReference>
<dbReference type="STRING" id="882082.SaccyDRAFT_3009"/>
<keyword evidence="3" id="KW-0677">Repeat</keyword>
<dbReference type="GO" id="GO:0006281">
    <property type="term" value="P:DNA repair"/>
    <property type="evidence" value="ECO:0007669"/>
    <property type="project" value="UniProtKB-KW"/>
</dbReference>
<reference evidence="15 16" key="1">
    <citation type="submission" date="2011-11" db="EMBL/GenBank/DDBJ databases">
        <title>The Noncontiguous Finished sequence of Saccharomonospora cyanea NA-134.</title>
        <authorList>
            <consortium name="US DOE Joint Genome Institute"/>
            <person name="Lucas S."/>
            <person name="Han J."/>
            <person name="Lapidus A."/>
            <person name="Cheng J.-F."/>
            <person name="Goodwin L."/>
            <person name="Pitluck S."/>
            <person name="Peters L."/>
            <person name="Ovchinnikova G."/>
            <person name="Lu M."/>
            <person name="Detter J.C."/>
            <person name="Han C."/>
            <person name="Tapia R."/>
            <person name="Land M."/>
            <person name="Hauser L."/>
            <person name="Kyrpides N."/>
            <person name="Ivanova N."/>
            <person name="Pagani I."/>
            <person name="Brambilla E.-M."/>
            <person name="Klenk H.-P."/>
            <person name="Woyke T."/>
        </authorList>
    </citation>
    <scope>NUCLEOTIDE SEQUENCE [LARGE SCALE GENOMIC DNA]</scope>
    <source>
        <strain evidence="15 16">NA-134</strain>
    </source>
</reference>
<dbReference type="HOGENOM" id="CLU_001370_2_1_11"/>
<dbReference type="GO" id="GO:0005737">
    <property type="term" value="C:cytoplasm"/>
    <property type="evidence" value="ECO:0007669"/>
    <property type="project" value="UniProtKB-SubCell"/>
</dbReference>
<evidence type="ECO:0000256" key="13">
    <source>
        <dbReference type="ARBA" id="ARBA00042156"/>
    </source>
</evidence>
<evidence type="ECO:0000256" key="4">
    <source>
        <dbReference type="ARBA" id="ARBA00022741"/>
    </source>
</evidence>
<evidence type="ECO:0000256" key="8">
    <source>
        <dbReference type="ARBA" id="ARBA00022881"/>
    </source>
</evidence>
<dbReference type="CDD" id="cd03270">
    <property type="entry name" value="ABC_UvrA_I"/>
    <property type="match status" value="1"/>
</dbReference>
<keyword evidence="4" id="KW-0547">Nucleotide-binding</keyword>
<evidence type="ECO:0000256" key="11">
    <source>
        <dbReference type="ARBA" id="ARBA00038000"/>
    </source>
</evidence>
<evidence type="ECO:0000256" key="7">
    <source>
        <dbReference type="ARBA" id="ARBA00022840"/>
    </source>
</evidence>
<evidence type="ECO:0000256" key="9">
    <source>
        <dbReference type="ARBA" id="ARBA00023125"/>
    </source>
</evidence>
<dbReference type="AlphaFoldDB" id="H5XJT5"/>
<accession>H5XJT5</accession>
<dbReference type="GO" id="GO:0016887">
    <property type="term" value="F:ATP hydrolysis activity"/>
    <property type="evidence" value="ECO:0007669"/>
    <property type="project" value="InterPro"/>
</dbReference>
<dbReference type="InterPro" id="IPR003439">
    <property type="entry name" value="ABC_transporter-like_ATP-bd"/>
</dbReference>
<dbReference type="Gene3D" id="3.40.50.300">
    <property type="entry name" value="P-loop containing nucleotide triphosphate hydrolases"/>
    <property type="match status" value="3"/>
</dbReference>
<dbReference type="InterPro" id="IPR017871">
    <property type="entry name" value="ABC_transporter-like_CS"/>
</dbReference>
<evidence type="ECO:0000313" key="16">
    <source>
        <dbReference type="Proteomes" id="UP000002791"/>
    </source>
</evidence>
<keyword evidence="7" id="KW-0067">ATP-binding</keyword>
<dbReference type="Gene3D" id="1.10.8.280">
    <property type="entry name" value="ABC transporter ATPase domain-like"/>
    <property type="match status" value="1"/>
</dbReference>
<keyword evidence="8" id="KW-0267">Excision nuclease</keyword>
<dbReference type="EMBL" id="CM001440">
    <property type="protein sequence ID" value="EHR61850.1"/>
    <property type="molecule type" value="Genomic_DNA"/>
</dbReference>
<evidence type="ECO:0000259" key="14">
    <source>
        <dbReference type="PROSITE" id="PS50893"/>
    </source>
</evidence>
<keyword evidence="6" id="KW-0228">DNA excision</keyword>
<dbReference type="GO" id="GO:0004518">
    <property type="term" value="F:nuclease activity"/>
    <property type="evidence" value="ECO:0007669"/>
    <property type="project" value="UniProtKB-KW"/>
</dbReference>
<evidence type="ECO:0000256" key="2">
    <source>
        <dbReference type="ARBA" id="ARBA00022490"/>
    </source>
</evidence>
<evidence type="ECO:0000256" key="5">
    <source>
        <dbReference type="ARBA" id="ARBA00022763"/>
    </source>
</evidence>
<dbReference type="GO" id="GO:0003677">
    <property type="term" value="F:DNA binding"/>
    <property type="evidence" value="ECO:0007669"/>
    <property type="project" value="UniProtKB-KW"/>
</dbReference>
<feature type="domain" description="ABC transporter" evidence="14">
    <location>
        <begin position="447"/>
        <end position="749"/>
    </location>
</feature>
<dbReference type="PROSITE" id="PS00211">
    <property type="entry name" value="ABC_TRANSPORTER_1"/>
    <property type="match status" value="1"/>
</dbReference>